<evidence type="ECO:0000313" key="5">
    <source>
        <dbReference type="Proteomes" id="UP000287243"/>
    </source>
</evidence>
<dbReference type="InterPro" id="IPR002173">
    <property type="entry name" value="Carboh/pur_kinase_PfkB_CS"/>
</dbReference>
<sequence>MSILVLGTTALDTVRTPSGARREMLGGSAVHFSMGAHHFTQVNLVAIVGSDFPKKHMEFLRRKGVVLTSLTVEKGRTFRWEGEYRGDLNAALTLSTELGVLSFFKPRIAEHQRLIDNIFLANVDPDIQRHLLSHMHSPRLVGLDSMNYWIDHKKRSLVRLLKDVHIFVANDAEARSLSGETNLFAAAKTLRRMGAPIVVIKKGEHGVIVFCKDFLYCLPAYPVEKVIDPTGAGDTFAGGFMGYLASRRKIDAVAVKKAITYGTIMASFNVEGFGVERSCRVTGRDIARRYHHLKMIASVC</sequence>
<dbReference type="EMBL" id="CP019384">
    <property type="protein sequence ID" value="QAT16504.1"/>
    <property type="molecule type" value="Genomic_DNA"/>
</dbReference>
<dbReference type="RefSeq" id="WP_128699143.1">
    <property type="nucleotide sequence ID" value="NZ_CP019384.1"/>
</dbReference>
<evidence type="ECO:0000256" key="2">
    <source>
        <dbReference type="ARBA" id="ARBA00022777"/>
    </source>
</evidence>
<dbReference type="PANTHER" id="PTHR47098">
    <property type="entry name" value="PROTEIN MAK32"/>
    <property type="match status" value="1"/>
</dbReference>
<evidence type="ECO:0000259" key="3">
    <source>
        <dbReference type="Pfam" id="PF00294"/>
    </source>
</evidence>
<dbReference type="KEGG" id="vai:BU251_01555"/>
<dbReference type="Proteomes" id="UP000287243">
    <property type="component" value="Chromosome"/>
</dbReference>
<accession>A0A410P3B8</accession>
<evidence type="ECO:0000256" key="1">
    <source>
        <dbReference type="ARBA" id="ARBA00022679"/>
    </source>
</evidence>
<keyword evidence="1 4" id="KW-0808">Transferase</keyword>
<dbReference type="OrthoDB" id="9779730at2"/>
<gene>
    <name evidence="4" type="ORF">BU251_01555</name>
</gene>
<dbReference type="GO" id="GO:0004747">
    <property type="term" value="F:ribokinase activity"/>
    <property type="evidence" value="ECO:0007669"/>
    <property type="project" value="UniProtKB-EC"/>
</dbReference>
<dbReference type="Gene3D" id="3.40.1190.20">
    <property type="match status" value="1"/>
</dbReference>
<dbReference type="PROSITE" id="PS00584">
    <property type="entry name" value="PFKB_KINASES_2"/>
    <property type="match status" value="1"/>
</dbReference>
<dbReference type="Pfam" id="PF00294">
    <property type="entry name" value="PfkB"/>
    <property type="match status" value="1"/>
</dbReference>
<keyword evidence="5" id="KW-1185">Reference proteome</keyword>
<proteinExistence type="predicted"/>
<dbReference type="EC" id="2.7.1.15" evidence="4"/>
<evidence type="ECO:0000313" key="4">
    <source>
        <dbReference type="EMBL" id="QAT16504.1"/>
    </source>
</evidence>
<protein>
    <submittedName>
        <fullName evidence="4">Ribokinase</fullName>
        <ecNumber evidence="4">2.7.1.15</ecNumber>
    </submittedName>
</protein>
<keyword evidence="2 4" id="KW-0418">Kinase</keyword>
<dbReference type="SUPFAM" id="SSF53613">
    <property type="entry name" value="Ribokinase-like"/>
    <property type="match status" value="1"/>
</dbReference>
<dbReference type="AlphaFoldDB" id="A0A410P3B8"/>
<dbReference type="PANTHER" id="PTHR47098:SF2">
    <property type="entry name" value="PROTEIN MAK32"/>
    <property type="match status" value="1"/>
</dbReference>
<dbReference type="InterPro" id="IPR011611">
    <property type="entry name" value="PfkB_dom"/>
</dbReference>
<name>A0A410P3B8_VELA1</name>
<dbReference type="InterPro" id="IPR029056">
    <property type="entry name" value="Ribokinase-like"/>
</dbReference>
<reference evidence="4 5" key="1">
    <citation type="submission" date="2017-01" db="EMBL/GenBank/DDBJ databases">
        <title>First insights into the biology of 'candidatus Vampirococcus archaeovorus'.</title>
        <authorList>
            <person name="Kizina J."/>
            <person name="Jordan S."/>
            <person name="Stueber K."/>
            <person name="Reinhardt R."/>
            <person name="Harder J."/>
        </authorList>
    </citation>
    <scope>NUCLEOTIDE SEQUENCE [LARGE SCALE GENOMIC DNA]</scope>
    <source>
        <strain evidence="4 5">LiM</strain>
    </source>
</reference>
<feature type="domain" description="Carbohydrate kinase PfkB" evidence="3">
    <location>
        <begin position="151"/>
        <end position="275"/>
    </location>
</feature>
<organism evidence="4 5">
    <name type="scientific">Velamenicoccus archaeovorus</name>
    <dbReference type="NCBI Taxonomy" id="1930593"/>
    <lineage>
        <taxon>Bacteria</taxon>
        <taxon>Pseudomonadati</taxon>
        <taxon>Candidatus Omnitrophota</taxon>
        <taxon>Candidatus Velamenicoccus</taxon>
    </lineage>
</organism>